<dbReference type="EMBL" id="JABTTQ020000013">
    <property type="protein sequence ID" value="KAK6143843.1"/>
    <property type="molecule type" value="Genomic_DNA"/>
</dbReference>
<comment type="caution">
    <text evidence="3">The sequence shown here is derived from an EMBL/GenBank/DDBJ whole genome shotgun (WGS) entry which is preliminary data.</text>
</comment>
<dbReference type="PANTHER" id="PTHR34188">
    <property type="entry name" value="OS01G0299500 PROTEIN"/>
    <property type="match status" value="1"/>
</dbReference>
<evidence type="ECO:0000313" key="4">
    <source>
        <dbReference type="Proteomes" id="UP001318860"/>
    </source>
</evidence>
<evidence type="ECO:0000313" key="3">
    <source>
        <dbReference type="EMBL" id="KAK6143843.1"/>
    </source>
</evidence>
<keyword evidence="2" id="KW-0812">Transmembrane</keyword>
<feature type="region of interest" description="Disordered" evidence="1">
    <location>
        <begin position="1"/>
        <end position="33"/>
    </location>
</feature>
<accession>A0ABR0W844</accession>
<name>A0ABR0W844_REHGL</name>
<feature type="region of interest" description="Disordered" evidence="1">
    <location>
        <begin position="98"/>
        <end position="128"/>
    </location>
</feature>
<reference evidence="3 4" key="1">
    <citation type="journal article" date="2021" name="Comput. Struct. Biotechnol. J.">
        <title>De novo genome assembly of the potent medicinal plant Rehmannia glutinosa using nanopore technology.</title>
        <authorList>
            <person name="Ma L."/>
            <person name="Dong C."/>
            <person name="Song C."/>
            <person name="Wang X."/>
            <person name="Zheng X."/>
            <person name="Niu Y."/>
            <person name="Chen S."/>
            <person name="Feng W."/>
        </authorList>
    </citation>
    <scope>NUCLEOTIDE SEQUENCE [LARGE SCALE GENOMIC DNA]</scope>
    <source>
        <strain evidence="3">DH-2019</strain>
    </source>
</reference>
<feature type="transmembrane region" description="Helical" evidence="2">
    <location>
        <begin position="161"/>
        <end position="178"/>
    </location>
</feature>
<keyword evidence="2" id="KW-0472">Membrane</keyword>
<dbReference type="PANTHER" id="PTHR34188:SF5">
    <property type="entry name" value="OS05G0131900 PROTEIN"/>
    <property type="match status" value="1"/>
</dbReference>
<feature type="compositionally biased region" description="Polar residues" evidence="1">
    <location>
        <begin position="20"/>
        <end position="33"/>
    </location>
</feature>
<organism evidence="3 4">
    <name type="scientific">Rehmannia glutinosa</name>
    <name type="common">Chinese foxglove</name>
    <dbReference type="NCBI Taxonomy" id="99300"/>
    <lineage>
        <taxon>Eukaryota</taxon>
        <taxon>Viridiplantae</taxon>
        <taxon>Streptophyta</taxon>
        <taxon>Embryophyta</taxon>
        <taxon>Tracheophyta</taxon>
        <taxon>Spermatophyta</taxon>
        <taxon>Magnoliopsida</taxon>
        <taxon>eudicotyledons</taxon>
        <taxon>Gunneridae</taxon>
        <taxon>Pentapetalae</taxon>
        <taxon>asterids</taxon>
        <taxon>lamiids</taxon>
        <taxon>Lamiales</taxon>
        <taxon>Orobanchaceae</taxon>
        <taxon>Rehmannieae</taxon>
        <taxon>Rehmannia</taxon>
    </lineage>
</organism>
<dbReference type="Proteomes" id="UP001318860">
    <property type="component" value="Unassembled WGS sequence"/>
</dbReference>
<protein>
    <submittedName>
        <fullName evidence="3">Uncharacterized protein</fullName>
    </submittedName>
</protein>
<keyword evidence="4" id="KW-1185">Reference proteome</keyword>
<evidence type="ECO:0000256" key="1">
    <source>
        <dbReference type="SAM" id="MobiDB-lite"/>
    </source>
</evidence>
<keyword evidence="2" id="KW-1133">Transmembrane helix</keyword>
<evidence type="ECO:0000256" key="2">
    <source>
        <dbReference type="SAM" id="Phobius"/>
    </source>
</evidence>
<gene>
    <name evidence="3" type="ORF">DH2020_024191</name>
</gene>
<proteinExistence type="predicted"/>
<sequence length="179" mass="20185">MDRVDTSGSDLDLDIDLESGGTTSGEDARTSQVLSCESSKNLLGRIRSGFMSSESLCESTNDGDCSCSYDKLMISDEISAKNKEQLGKFKEEMINVVHKTMNEEKRKKQKAAKPSKPPRPPRGPSLDASDMKLLKEITVLNLKRKRMERRRTLKKIKKEKASSWNSNLFACLVTIVFFW</sequence>